<dbReference type="RefSeq" id="WP_021802263.1">
    <property type="nucleotide sequence ID" value="NZ_KI273145.1"/>
</dbReference>
<accession>U2Q577</accession>
<evidence type="ECO:0000313" key="4">
    <source>
        <dbReference type="Proteomes" id="UP000016721"/>
    </source>
</evidence>
<dbReference type="Pfam" id="PF13111">
    <property type="entry name" value="pPIWI_RE_X"/>
    <property type="match status" value="1"/>
</dbReference>
<feature type="domain" description="pPIWI-RE RNaseH" evidence="1">
    <location>
        <begin position="589"/>
        <end position="814"/>
    </location>
</feature>
<dbReference type="HOGENOM" id="CLU_351506_0_0_9"/>
<sequence>MKNDLQLFSFVLDEDSIDNVELFAFKLPNEVNDIIYKMQDGREKNESSSYKTIYKIASTLFDKVIYCNNRFWDIKSDDYRWVYTLEKLELDVIRLKITEWLKKEIELRCETPIEINFKEDWKFESISLKEIFRSKKGSKYKIIPNYYIYKLSQNEYDFESLQKTLKFQRVMGEETTQMMTLPIKLEKRKYNSFSYCIKMIMKDPIDMPYSVLNVSLSVRIWEDRNIIDDKKSYLKGDESTSIYIYKENPYYLDKSIIFNKISIERNNINSFKFKNTCDEQYCDILDIDVLNILKDTKKYQLGSEEIVALVGKKYTAGMLTQYGAGIPERNEMLNLLNNSLFNFQLREPIAFLCKGGNTKEEKLTKNDLSVYGFDKYIGDKLDKNLVKDGYKLHLKNKNVAITIATTNENLKEKLTATIRALLRLNKKIKDNTYSNEDKLIVEFKYISNDFATHLRENKSEVKKERSNKIREMFEKEDFNKLKGIIVDIEPYHDIEGYENLDSKNIVRNELRNQGIINQFINYIDEDDLKRNSSCKGKEKRKATDINTVLSTAKDLISALGFHESKLYDENFENSNILIGVGKVSTSNNDTRLVISKIDDGVTYYKMYPDKMWTESTKFIFDLNNKSIQNSKMSLLKNNKIGFENWIKDNIAELLEKRRKVFCFVDSVLRERIWDYVKNGNLNKFDELDIPNKEYLRIIRINDTDEVPDYYIYDGKDNINKNAGIFKSVNNTYYLVGQKPDTDKKGKYLTKCKNPKTPLKRQTLYEINIQGTQSEEERDSIAKLTQKLRVMNITYNKESSAPLPLYCIMRISEYIKAELYEK</sequence>
<dbReference type="PATRIC" id="fig|1294142.3.peg.2336"/>
<comment type="caution">
    <text evidence="3">The sequence shown here is derived from an EMBL/GenBank/DDBJ whole genome shotgun (WGS) entry which is preliminary data.</text>
</comment>
<dbReference type="eggNOG" id="ENOG5030JIR">
    <property type="taxonomic scope" value="Bacteria"/>
</dbReference>
<organism evidence="3 4">
    <name type="scientific">Clostridium intestinale URNW</name>
    <dbReference type="NCBI Taxonomy" id="1294142"/>
    <lineage>
        <taxon>Bacteria</taxon>
        <taxon>Bacillati</taxon>
        <taxon>Bacillota</taxon>
        <taxon>Clostridia</taxon>
        <taxon>Eubacteriales</taxon>
        <taxon>Clostridiaceae</taxon>
        <taxon>Clostridium</taxon>
    </lineage>
</organism>
<gene>
    <name evidence="3" type="ORF">CINTURNW_2266</name>
</gene>
<name>U2Q577_9CLOT</name>
<evidence type="ECO:0000259" key="1">
    <source>
        <dbReference type="Pfam" id="PF13032"/>
    </source>
</evidence>
<keyword evidence="4" id="KW-1185">Reference proteome</keyword>
<evidence type="ECO:0008006" key="5">
    <source>
        <dbReference type="Google" id="ProtNLM"/>
    </source>
</evidence>
<dbReference type="Proteomes" id="UP000016721">
    <property type="component" value="Unassembled WGS sequence"/>
</dbReference>
<dbReference type="OrthoDB" id="2483160at2"/>
<evidence type="ECO:0000259" key="2">
    <source>
        <dbReference type="Pfam" id="PF13111"/>
    </source>
</evidence>
<reference evidence="3 4" key="1">
    <citation type="journal article" date="2013" name="Genome Announc.">
        <title>Draft Genome Sequence of the Hydrogen- and Ethanol-Producing Bacterium Clostridium intestinale Strain URNW.</title>
        <authorList>
            <person name="Lal S."/>
            <person name="Ramachandran U."/>
            <person name="Zhang X."/>
            <person name="Sparling R."/>
            <person name="Levin D.B."/>
        </authorList>
    </citation>
    <scope>NUCLEOTIDE SEQUENCE [LARGE SCALE GENOMIC DNA]</scope>
    <source>
        <strain evidence="3 4">URNW</strain>
    </source>
</reference>
<proteinExistence type="predicted"/>
<protein>
    <recommendedName>
        <fullName evidence="5">DUF3893 domain-containing protein</fullName>
    </recommendedName>
</protein>
<feature type="domain" description="pPIWI-RE module N-terminal" evidence="2">
    <location>
        <begin position="9"/>
        <end position="405"/>
    </location>
</feature>
<dbReference type="InterPro" id="IPR024996">
    <property type="entry name" value="RNaseH_pPIWI_RE"/>
</dbReference>
<dbReference type="InterPro" id="IPR025085">
    <property type="entry name" value="pPIWI_RE_X"/>
</dbReference>
<dbReference type="EMBL" id="APJA01000012">
    <property type="protein sequence ID" value="ERK31279.1"/>
    <property type="molecule type" value="Genomic_DNA"/>
</dbReference>
<dbReference type="Pfam" id="PF13032">
    <property type="entry name" value="RNaseH_pPIWI_RE"/>
    <property type="match status" value="1"/>
</dbReference>
<evidence type="ECO:0000313" key="3">
    <source>
        <dbReference type="EMBL" id="ERK31279.1"/>
    </source>
</evidence>
<dbReference type="AlphaFoldDB" id="U2Q577"/>